<name>A0A919BM70_9GAMM</name>
<protein>
    <recommendedName>
        <fullName evidence="3">GrpB family protein</fullName>
    </recommendedName>
</protein>
<proteinExistence type="predicted"/>
<dbReference type="InterPro" id="IPR007344">
    <property type="entry name" value="GrpB/CoaE"/>
</dbReference>
<keyword evidence="2" id="KW-1185">Reference proteome</keyword>
<gene>
    <name evidence="1" type="ORF">GCM10017161_30470</name>
</gene>
<reference evidence="1" key="2">
    <citation type="submission" date="2020-09" db="EMBL/GenBank/DDBJ databases">
        <authorList>
            <person name="Sun Q."/>
            <person name="Kim S."/>
        </authorList>
    </citation>
    <scope>NUCLEOTIDE SEQUENCE</scope>
    <source>
        <strain evidence="1">KCTC 42731</strain>
    </source>
</reference>
<evidence type="ECO:0008006" key="3">
    <source>
        <dbReference type="Google" id="ProtNLM"/>
    </source>
</evidence>
<dbReference type="InterPro" id="IPR043519">
    <property type="entry name" value="NT_sf"/>
</dbReference>
<dbReference type="Proteomes" id="UP000623842">
    <property type="component" value="Unassembled WGS sequence"/>
</dbReference>
<comment type="caution">
    <text evidence="1">The sequence shown here is derived from an EMBL/GenBank/DDBJ whole genome shotgun (WGS) entry which is preliminary data.</text>
</comment>
<dbReference type="AlphaFoldDB" id="A0A919BM70"/>
<dbReference type="SUPFAM" id="SSF81301">
    <property type="entry name" value="Nucleotidyltransferase"/>
    <property type="match status" value="1"/>
</dbReference>
<dbReference type="Gene3D" id="3.30.460.10">
    <property type="entry name" value="Beta Polymerase, domain 2"/>
    <property type="match status" value="1"/>
</dbReference>
<dbReference type="PANTHER" id="PTHR34822">
    <property type="entry name" value="GRPB DOMAIN PROTEIN (AFU_ORTHOLOGUE AFUA_1G01530)"/>
    <property type="match status" value="1"/>
</dbReference>
<organism evidence="1 2">
    <name type="scientific">Thalassotalea marina</name>
    <dbReference type="NCBI Taxonomy" id="1673741"/>
    <lineage>
        <taxon>Bacteria</taxon>
        <taxon>Pseudomonadati</taxon>
        <taxon>Pseudomonadota</taxon>
        <taxon>Gammaproteobacteria</taxon>
        <taxon>Alteromonadales</taxon>
        <taxon>Colwelliaceae</taxon>
        <taxon>Thalassotalea</taxon>
    </lineage>
</organism>
<dbReference type="RefSeq" id="WP_189772327.1">
    <property type="nucleotide sequence ID" value="NZ_BNCK01000007.1"/>
</dbReference>
<dbReference type="PANTHER" id="PTHR34822:SF1">
    <property type="entry name" value="GRPB FAMILY PROTEIN"/>
    <property type="match status" value="1"/>
</dbReference>
<dbReference type="EMBL" id="BNCK01000007">
    <property type="protein sequence ID" value="GHF99848.1"/>
    <property type="molecule type" value="Genomic_DNA"/>
</dbReference>
<accession>A0A919BM70</accession>
<sequence>MIEQTIQLVEHQAKWRTLFLKEKTALELVLTDHLVGPIEHVGSTAVEGLMAKPTIDIMIGVESLTASKFMINVLTNLNYCYAPYKTEQMHWFCKPSPANREFHLHLIPLNSKLWHDRLFFRDKLRQSAELKTQYQSLKQKLAVQFANDRDQYSIAKTEFIQQVLALRDYNTN</sequence>
<dbReference type="Pfam" id="PF04229">
    <property type="entry name" value="GrpB"/>
    <property type="match status" value="1"/>
</dbReference>
<reference evidence="1" key="1">
    <citation type="journal article" date="2014" name="Int. J. Syst. Evol. Microbiol.">
        <title>Complete genome sequence of Corynebacterium casei LMG S-19264T (=DSM 44701T), isolated from a smear-ripened cheese.</title>
        <authorList>
            <consortium name="US DOE Joint Genome Institute (JGI-PGF)"/>
            <person name="Walter F."/>
            <person name="Albersmeier A."/>
            <person name="Kalinowski J."/>
            <person name="Ruckert C."/>
        </authorList>
    </citation>
    <scope>NUCLEOTIDE SEQUENCE</scope>
    <source>
        <strain evidence="1">KCTC 42731</strain>
    </source>
</reference>
<evidence type="ECO:0000313" key="1">
    <source>
        <dbReference type="EMBL" id="GHF99848.1"/>
    </source>
</evidence>
<evidence type="ECO:0000313" key="2">
    <source>
        <dbReference type="Proteomes" id="UP000623842"/>
    </source>
</evidence>